<evidence type="ECO:0000313" key="1">
    <source>
        <dbReference type="EMBL" id="KIO31131.1"/>
    </source>
</evidence>
<accession>A0A0C3QR48</accession>
<dbReference type="Proteomes" id="UP000054248">
    <property type="component" value="Unassembled WGS sequence"/>
</dbReference>
<sequence length="53" mass="6169">MEKIFEIYSAKVARRLGLLSEWRCCNDGKYLSIERASDSPVTYKMTLQVINQL</sequence>
<organism evidence="1 2">
    <name type="scientific">Tulasnella calospora MUT 4182</name>
    <dbReference type="NCBI Taxonomy" id="1051891"/>
    <lineage>
        <taxon>Eukaryota</taxon>
        <taxon>Fungi</taxon>
        <taxon>Dikarya</taxon>
        <taxon>Basidiomycota</taxon>
        <taxon>Agaricomycotina</taxon>
        <taxon>Agaricomycetes</taxon>
        <taxon>Cantharellales</taxon>
        <taxon>Tulasnellaceae</taxon>
        <taxon>Tulasnella</taxon>
    </lineage>
</organism>
<dbReference type="HOGENOM" id="CLU_3070413_0_0_1"/>
<reference evidence="2" key="2">
    <citation type="submission" date="2015-01" db="EMBL/GenBank/DDBJ databases">
        <title>Evolutionary Origins and Diversification of the Mycorrhizal Mutualists.</title>
        <authorList>
            <consortium name="DOE Joint Genome Institute"/>
            <consortium name="Mycorrhizal Genomics Consortium"/>
            <person name="Kohler A."/>
            <person name="Kuo A."/>
            <person name="Nagy L.G."/>
            <person name="Floudas D."/>
            <person name="Copeland A."/>
            <person name="Barry K.W."/>
            <person name="Cichocki N."/>
            <person name="Veneault-Fourrey C."/>
            <person name="LaButti K."/>
            <person name="Lindquist E.A."/>
            <person name="Lipzen A."/>
            <person name="Lundell T."/>
            <person name="Morin E."/>
            <person name="Murat C."/>
            <person name="Riley R."/>
            <person name="Ohm R."/>
            <person name="Sun H."/>
            <person name="Tunlid A."/>
            <person name="Henrissat B."/>
            <person name="Grigoriev I.V."/>
            <person name="Hibbett D.S."/>
            <person name="Martin F."/>
        </authorList>
    </citation>
    <scope>NUCLEOTIDE SEQUENCE [LARGE SCALE GENOMIC DNA]</scope>
    <source>
        <strain evidence="2">MUT 4182</strain>
    </source>
</reference>
<dbReference type="AlphaFoldDB" id="A0A0C3QR48"/>
<dbReference type="EMBL" id="KN822965">
    <property type="protein sequence ID" value="KIO31131.1"/>
    <property type="molecule type" value="Genomic_DNA"/>
</dbReference>
<evidence type="ECO:0000313" key="2">
    <source>
        <dbReference type="Proteomes" id="UP000054248"/>
    </source>
</evidence>
<proteinExistence type="predicted"/>
<reference evidence="1 2" key="1">
    <citation type="submission" date="2014-04" db="EMBL/GenBank/DDBJ databases">
        <authorList>
            <consortium name="DOE Joint Genome Institute"/>
            <person name="Kuo A."/>
            <person name="Girlanda M."/>
            <person name="Perotto S."/>
            <person name="Kohler A."/>
            <person name="Nagy L.G."/>
            <person name="Floudas D."/>
            <person name="Copeland A."/>
            <person name="Barry K.W."/>
            <person name="Cichocki N."/>
            <person name="Veneault-Fourrey C."/>
            <person name="LaButti K."/>
            <person name="Lindquist E.A."/>
            <person name="Lipzen A."/>
            <person name="Lundell T."/>
            <person name="Morin E."/>
            <person name="Murat C."/>
            <person name="Sun H."/>
            <person name="Tunlid A."/>
            <person name="Henrissat B."/>
            <person name="Grigoriev I.V."/>
            <person name="Hibbett D.S."/>
            <person name="Martin F."/>
            <person name="Nordberg H.P."/>
            <person name="Cantor M.N."/>
            <person name="Hua S.X."/>
        </authorList>
    </citation>
    <scope>NUCLEOTIDE SEQUENCE [LARGE SCALE GENOMIC DNA]</scope>
    <source>
        <strain evidence="1 2">MUT 4182</strain>
    </source>
</reference>
<keyword evidence="2" id="KW-1185">Reference proteome</keyword>
<protein>
    <submittedName>
        <fullName evidence="1">Uncharacterized protein</fullName>
    </submittedName>
</protein>
<gene>
    <name evidence="1" type="ORF">M407DRAFT_138640</name>
</gene>
<name>A0A0C3QR48_9AGAM</name>